<feature type="active site" evidence="4">
    <location>
        <position position="169"/>
    </location>
</feature>
<dbReference type="InterPro" id="IPR036291">
    <property type="entry name" value="NAD(P)-bd_dom_sf"/>
</dbReference>
<dbReference type="InterPro" id="IPR008927">
    <property type="entry name" value="6-PGluconate_DH-like_C_sf"/>
</dbReference>
<dbReference type="SUPFAM" id="SSF48179">
    <property type="entry name" value="6-phosphogluconate dehydrogenase C-terminal domain-like"/>
    <property type="match status" value="1"/>
</dbReference>
<gene>
    <name evidence="7" type="ORF">KDL01_20455</name>
</gene>
<dbReference type="InterPro" id="IPR051265">
    <property type="entry name" value="HIBADH-related_NP60_sf"/>
</dbReference>
<organism evidence="7 8">
    <name type="scientific">Actinospica durhamensis</name>
    <dbReference type="NCBI Taxonomy" id="1508375"/>
    <lineage>
        <taxon>Bacteria</taxon>
        <taxon>Bacillati</taxon>
        <taxon>Actinomycetota</taxon>
        <taxon>Actinomycetes</taxon>
        <taxon>Catenulisporales</taxon>
        <taxon>Actinospicaceae</taxon>
        <taxon>Actinospica</taxon>
    </lineage>
</organism>
<dbReference type="Gene3D" id="1.10.1040.10">
    <property type="entry name" value="N-(1-d-carboxylethyl)-l-norvaline Dehydrogenase, domain 2"/>
    <property type="match status" value="1"/>
</dbReference>
<evidence type="ECO:0000256" key="2">
    <source>
        <dbReference type="ARBA" id="ARBA00023002"/>
    </source>
</evidence>
<comment type="similarity">
    <text evidence="1">Belongs to the HIBADH-related family.</text>
</comment>
<dbReference type="Pfam" id="PF14833">
    <property type="entry name" value="NAD_binding_11"/>
    <property type="match status" value="1"/>
</dbReference>
<evidence type="ECO:0000256" key="3">
    <source>
        <dbReference type="ARBA" id="ARBA00023027"/>
    </source>
</evidence>
<dbReference type="InterPro" id="IPR013328">
    <property type="entry name" value="6PGD_dom2"/>
</dbReference>
<comment type="caution">
    <text evidence="7">The sequence shown here is derived from an EMBL/GenBank/DDBJ whole genome shotgun (WGS) entry which is preliminary data.</text>
</comment>
<dbReference type="GO" id="GO:0051287">
    <property type="term" value="F:NAD binding"/>
    <property type="evidence" value="ECO:0007669"/>
    <property type="project" value="InterPro"/>
</dbReference>
<dbReference type="PANTHER" id="PTHR43580:SF2">
    <property type="entry name" value="CYTOKINE-LIKE NUCLEAR FACTOR N-PAC"/>
    <property type="match status" value="1"/>
</dbReference>
<name>A0A941EV89_9ACTN</name>
<dbReference type="RefSeq" id="WP_212530150.1">
    <property type="nucleotide sequence ID" value="NZ_JAGSOG010000104.1"/>
</dbReference>
<dbReference type="Gene3D" id="3.40.50.720">
    <property type="entry name" value="NAD(P)-binding Rossmann-like Domain"/>
    <property type="match status" value="1"/>
</dbReference>
<evidence type="ECO:0000256" key="4">
    <source>
        <dbReference type="PIRSR" id="PIRSR000103-1"/>
    </source>
</evidence>
<evidence type="ECO:0000259" key="6">
    <source>
        <dbReference type="Pfam" id="PF14833"/>
    </source>
</evidence>
<dbReference type="Proteomes" id="UP000675781">
    <property type="component" value="Unassembled WGS sequence"/>
</dbReference>
<feature type="domain" description="6-phosphogluconate dehydrogenase NADP-binding" evidence="5">
    <location>
        <begin position="3"/>
        <end position="159"/>
    </location>
</feature>
<dbReference type="InterPro" id="IPR006115">
    <property type="entry name" value="6PGDH_NADP-bd"/>
</dbReference>
<dbReference type="InterPro" id="IPR029154">
    <property type="entry name" value="HIBADH-like_NADP-bd"/>
</dbReference>
<dbReference type="SUPFAM" id="SSF51735">
    <property type="entry name" value="NAD(P)-binding Rossmann-fold domains"/>
    <property type="match status" value="1"/>
</dbReference>
<reference evidence="7" key="1">
    <citation type="submission" date="2021-04" db="EMBL/GenBank/DDBJ databases">
        <title>Genome based classification of Actinospica acidithermotolerans sp. nov., an actinobacterium isolated from an Indonesian hot spring.</title>
        <authorList>
            <person name="Kusuma A.B."/>
            <person name="Putra K.E."/>
            <person name="Nafisah S."/>
            <person name="Loh J."/>
            <person name="Nouioui I."/>
            <person name="Goodfellow M."/>
        </authorList>
    </citation>
    <scope>NUCLEOTIDE SEQUENCE</scope>
    <source>
        <strain evidence="7">CSCA 57</strain>
    </source>
</reference>
<dbReference type="InterPro" id="IPR015815">
    <property type="entry name" value="HIBADH-related"/>
</dbReference>
<dbReference type="Pfam" id="PF03446">
    <property type="entry name" value="NAD_binding_2"/>
    <property type="match status" value="1"/>
</dbReference>
<keyword evidence="2" id="KW-0560">Oxidoreductase</keyword>
<dbReference type="PANTHER" id="PTHR43580">
    <property type="entry name" value="OXIDOREDUCTASE GLYR1-RELATED"/>
    <property type="match status" value="1"/>
</dbReference>
<dbReference type="GO" id="GO:0016491">
    <property type="term" value="F:oxidoreductase activity"/>
    <property type="evidence" value="ECO:0007669"/>
    <property type="project" value="UniProtKB-KW"/>
</dbReference>
<evidence type="ECO:0000259" key="5">
    <source>
        <dbReference type="Pfam" id="PF03446"/>
    </source>
</evidence>
<dbReference type="PIRSF" id="PIRSF000103">
    <property type="entry name" value="HIBADH"/>
    <property type="match status" value="1"/>
</dbReference>
<keyword evidence="8" id="KW-1185">Reference proteome</keyword>
<accession>A0A941EV89</accession>
<dbReference type="EMBL" id="JAGSOG010000104">
    <property type="protein sequence ID" value="MBR7835659.1"/>
    <property type="molecule type" value="Genomic_DNA"/>
</dbReference>
<dbReference type="AlphaFoldDB" id="A0A941EV89"/>
<feature type="domain" description="3-hydroxyisobutyrate dehydrogenase-like NAD-binding" evidence="6">
    <location>
        <begin position="163"/>
        <end position="284"/>
    </location>
</feature>
<keyword evidence="3" id="KW-0520">NAD</keyword>
<evidence type="ECO:0000256" key="1">
    <source>
        <dbReference type="ARBA" id="ARBA00009080"/>
    </source>
</evidence>
<evidence type="ECO:0000313" key="8">
    <source>
        <dbReference type="Proteomes" id="UP000675781"/>
    </source>
</evidence>
<proteinExistence type="inferred from homology"/>
<evidence type="ECO:0000313" key="7">
    <source>
        <dbReference type="EMBL" id="MBR7835659.1"/>
    </source>
</evidence>
<sequence length="286" mass="29484">MTTVAVLGTGLMGAGMARSLARAGLRVRVWNRTAQRARALAGDGIEAVEDPRAAVQGADVVVTMLFDADAVEQVMGPVLETLDPRAVWAQCATVGIEATEHLARVAESRGVAFVDAPVLGTRAPAENGQLIVVAGGPPAARERVAEVFDAIGSRTVWVGERPGDGHRLKLTLNAWVLSVTAATAQSVGLARRLGVEPRLFLETIAGGPTDCAYAQLKGAAMIAGDFAPSFTLAGATKDAALIERATSDAGGEARLMGALRGCFEAATRDAGDPAELDMAAVVRAFA</sequence>
<protein>
    <submittedName>
        <fullName evidence="7">NAD(P)-dependent oxidoreductase</fullName>
    </submittedName>
</protein>
<dbReference type="GO" id="GO:0050661">
    <property type="term" value="F:NADP binding"/>
    <property type="evidence" value="ECO:0007669"/>
    <property type="project" value="InterPro"/>
</dbReference>